<dbReference type="InterPro" id="IPR000182">
    <property type="entry name" value="GNAT_dom"/>
</dbReference>
<dbReference type="EMBL" id="JBHMEC010000026">
    <property type="protein sequence ID" value="MFB9151262.1"/>
    <property type="molecule type" value="Genomic_DNA"/>
</dbReference>
<dbReference type="GO" id="GO:0016746">
    <property type="term" value="F:acyltransferase activity"/>
    <property type="evidence" value="ECO:0007669"/>
    <property type="project" value="UniProtKB-KW"/>
</dbReference>
<dbReference type="EC" id="2.3.1.-" evidence="2"/>
<name>A0ABV5I3J5_9RHOB</name>
<dbReference type="PANTHER" id="PTHR47237:SF2">
    <property type="entry name" value="BLL4206 PROTEIN"/>
    <property type="match status" value="1"/>
</dbReference>
<protein>
    <submittedName>
        <fullName evidence="2">GNAT family N-acetyltransferase</fullName>
        <ecNumber evidence="2">2.3.1.-</ecNumber>
    </submittedName>
</protein>
<dbReference type="InterPro" id="IPR016181">
    <property type="entry name" value="Acyl_CoA_acyltransferase"/>
</dbReference>
<dbReference type="InterPro" id="IPR052729">
    <property type="entry name" value="Acyl/Acetyltrans_Enzymes"/>
</dbReference>
<keyword evidence="2" id="KW-0808">Transferase</keyword>
<dbReference type="RefSeq" id="WP_377070839.1">
    <property type="nucleotide sequence ID" value="NZ_JBHMEC010000026.1"/>
</dbReference>
<evidence type="ECO:0000259" key="1">
    <source>
        <dbReference type="PROSITE" id="PS51186"/>
    </source>
</evidence>
<reference evidence="2 3" key="1">
    <citation type="submission" date="2024-09" db="EMBL/GenBank/DDBJ databases">
        <authorList>
            <person name="Sun Q."/>
            <person name="Mori K."/>
        </authorList>
    </citation>
    <scope>NUCLEOTIDE SEQUENCE [LARGE SCALE GENOMIC DNA]</scope>
    <source>
        <strain evidence="2 3">CECT 9424</strain>
    </source>
</reference>
<dbReference type="Gene3D" id="3.40.630.90">
    <property type="match status" value="1"/>
</dbReference>
<comment type="caution">
    <text evidence="2">The sequence shown here is derived from an EMBL/GenBank/DDBJ whole genome shotgun (WGS) entry which is preliminary data.</text>
</comment>
<keyword evidence="3" id="KW-1185">Reference proteome</keyword>
<dbReference type="Pfam" id="PF18014">
    <property type="entry name" value="Acetyltransf_18"/>
    <property type="match status" value="1"/>
</dbReference>
<dbReference type="SUPFAM" id="SSF55729">
    <property type="entry name" value="Acyl-CoA N-acyltransferases (Nat)"/>
    <property type="match status" value="1"/>
</dbReference>
<dbReference type="PROSITE" id="PS51186">
    <property type="entry name" value="GNAT"/>
    <property type="match status" value="1"/>
</dbReference>
<keyword evidence="2" id="KW-0012">Acyltransferase</keyword>
<dbReference type="Proteomes" id="UP001589670">
    <property type="component" value="Unassembled WGS sequence"/>
</dbReference>
<dbReference type="PANTHER" id="PTHR47237">
    <property type="entry name" value="SLL0310 PROTEIN"/>
    <property type="match status" value="1"/>
</dbReference>
<accession>A0ABV5I3J5</accession>
<dbReference type="CDD" id="cd04301">
    <property type="entry name" value="NAT_SF"/>
    <property type="match status" value="1"/>
</dbReference>
<proteinExistence type="predicted"/>
<dbReference type="Pfam" id="PF13508">
    <property type="entry name" value="Acetyltransf_7"/>
    <property type="match status" value="1"/>
</dbReference>
<gene>
    <name evidence="2" type="ORF">ACFFU4_16035</name>
</gene>
<sequence>MTDASTQPTLGSGLEIRPFAPDHVAEALRLSQQVGWPHRQEDWALALAVSEGVVALDGTRVVGTACCTRFGAVALINMIIVDEAMRGRGLGRRLMAAAMELARGAEMRLVATLEGLPLYEKLGFRATHRIFQHQGIAQTATPELPVRDGTAQDVARLAEMDHAASGLDRRALLERIAVEGEVLLAERGFALLRDFGRGRVIGPVVARDNATARALIAEGVRRNAGTFLRIDLPEAAGLSDFVATLGLAHVAGGTAMARDPGPARTGDFTSFALVSQALG</sequence>
<organism evidence="2 3">
    <name type="scientific">Roseovarius ramblicola</name>
    <dbReference type="NCBI Taxonomy" id="2022336"/>
    <lineage>
        <taxon>Bacteria</taxon>
        <taxon>Pseudomonadati</taxon>
        <taxon>Pseudomonadota</taxon>
        <taxon>Alphaproteobacteria</taxon>
        <taxon>Rhodobacterales</taxon>
        <taxon>Roseobacteraceae</taxon>
        <taxon>Roseovarius</taxon>
    </lineage>
</organism>
<dbReference type="InterPro" id="IPR041496">
    <property type="entry name" value="YitH/HolE_GNAT"/>
</dbReference>
<dbReference type="Gene3D" id="3.40.630.30">
    <property type="match status" value="1"/>
</dbReference>
<evidence type="ECO:0000313" key="3">
    <source>
        <dbReference type="Proteomes" id="UP001589670"/>
    </source>
</evidence>
<evidence type="ECO:0000313" key="2">
    <source>
        <dbReference type="EMBL" id="MFB9151262.1"/>
    </source>
</evidence>
<feature type="domain" description="N-acetyltransferase" evidence="1">
    <location>
        <begin position="14"/>
        <end position="145"/>
    </location>
</feature>